<dbReference type="Proteomes" id="UP000003150">
    <property type="component" value="Unassembled WGS sequence"/>
</dbReference>
<accession>D4U2G1</accession>
<gene>
    <name evidence="2" type="ORF">HMPREF0970_02419</name>
</gene>
<protein>
    <submittedName>
        <fullName evidence="2">Uncharacterized protein</fullName>
    </submittedName>
</protein>
<dbReference type="EMBL" id="ACYT02000095">
    <property type="protein sequence ID" value="EFF78689.1"/>
    <property type="molecule type" value="Genomic_DNA"/>
</dbReference>
<dbReference type="AlphaFoldDB" id="D4U2G1"/>
<organism evidence="2 3">
    <name type="scientific">Schaalia odontolytica F0309</name>
    <dbReference type="NCBI Taxonomy" id="649742"/>
    <lineage>
        <taxon>Bacteria</taxon>
        <taxon>Bacillati</taxon>
        <taxon>Actinomycetota</taxon>
        <taxon>Actinomycetes</taxon>
        <taxon>Actinomycetales</taxon>
        <taxon>Actinomycetaceae</taxon>
        <taxon>Schaalia</taxon>
    </lineage>
</organism>
<comment type="caution">
    <text evidence="2">The sequence shown here is derived from an EMBL/GenBank/DDBJ whole genome shotgun (WGS) entry which is preliminary data.</text>
</comment>
<dbReference type="HOGENOM" id="CLU_3057671_0_0_11"/>
<reference evidence="2 3" key="1">
    <citation type="submission" date="2009-10" db="EMBL/GenBank/DDBJ databases">
        <authorList>
            <person name="Weinstock G."/>
            <person name="Sodergren E."/>
            <person name="Clifton S."/>
            <person name="Fulton L."/>
            <person name="Fulton B."/>
            <person name="Courtney L."/>
            <person name="Fronick C."/>
            <person name="Harrison M."/>
            <person name="Strong C."/>
            <person name="Farmer C."/>
            <person name="Delahaunty K."/>
            <person name="Markovic C."/>
            <person name="Hall O."/>
            <person name="Minx P."/>
            <person name="Tomlinson C."/>
            <person name="Mitreva M."/>
            <person name="Nelson J."/>
            <person name="Hou S."/>
            <person name="Wollam A."/>
            <person name="Pepin K.H."/>
            <person name="Johnson M."/>
            <person name="Bhonagiri V."/>
            <person name="Nash W.E."/>
            <person name="Warren W."/>
            <person name="Chinwalla A."/>
            <person name="Mardis E.R."/>
            <person name="Wilson R.K."/>
        </authorList>
    </citation>
    <scope>NUCLEOTIDE SEQUENCE [LARGE SCALE GENOMIC DNA]</scope>
    <source>
        <strain evidence="2 3">F0309</strain>
    </source>
</reference>
<feature type="region of interest" description="Disordered" evidence="1">
    <location>
        <begin position="1"/>
        <end position="54"/>
    </location>
</feature>
<evidence type="ECO:0000313" key="3">
    <source>
        <dbReference type="Proteomes" id="UP000003150"/>
    </source>
</evidence>
<name>D4U2G1_9ACTO</name>
<evidence type="ECO:0000256" key="1">
    <source>
        <dbReference type="SAM" id="MobiDB-lite"/>
    </source>
</evidence>
<sequence length="54" mass="6046">MATLKPMTPLQPQMQASMKPPSPLRAPEQQPLKPTTPLQPKNAPKTPMSHPHRR</sequence>
<proteinExistence type="predicted"/>
<evidence type="ECO:0000313" key="2">
    <source>
        <dbReference type="EMBL" id="EFF78689.1"/>
    </source>
</evidence>
<feature type="compositionally biased region" description="Low complexity" evidence="1">
    <location>
        <begin position="29"/>
        <end position="41"/>
    </location>
</feature>